<dbReference type="EMBL" id="DTHG01000010">
    <property type="protein sequence ID" value="HGW91088.1"/>
    <property type="molecule type" value="Genomic_DNA"/>
</dbReference>
<sequence length="255" mass="30356">MNEKKTEFLKRIFLKCELPDCVDKMKEVINYYKSLKEEENTEFIEKLKEEIFEMISNGMIGEKIKDEIGKKGKEHLIKSLIRKLVIKETEPLLNLILLQFKDDDLIECSIEVLQETDLEDVSNAVMRFLERKKHLLIPYLEEFFNSKDSNLIMKGIKIAGLIRTKDVKERLEEFLKSSNLLIQRESLLTLFSINDQEALEIVERNFFHLMGKEQIEALKFIGERDRDFIRRLKSMEELKLNKELFSMIEKYDSDY</sequence>
<protein>
    <submittedName>
        <fullName evidence="1">HEAT repeat domain-containing protein</fullName>
    </submittedName>
</protein>
<comment type="caution">
    <text evidence="1">The sequence shown here is derived from an EMBL/GenBank/DDBJ whole genome shotgun (WGS) entry which is preliminary data.</text>
</comment>
<evidence type="ECO:0000313" key="1">
    <source>
        <dbReference type="EMBL" id="HGW91088.1"/>
    </source>
</evidence>
<reference evidence="1" key="1">
    <citation type="journal article" date="2020" name="mSystems">
        <title>Genome- and Community-Level Interaction Insights into Carbon Utilization and Element Cycling Functions of Hydrothermarchaeota in Hydrothermal Sediment.</title>
        <authorList>
            <person name="Zhou Z."/>
            <person name="Liu Y."/>
            <person name="Xu W."/>
            <person name="Pan J."/>
            <person name="Luo Z.H."/>
            <person name="Li M."/>
        </authorList>
    </citation>
    <scope>NUCLEOTIDE SEQUENCE [LARGE SCALE GENOMIC DNA]</scope>
    <source>
        <strain evidence="1">SpSt-780</strain>
    </source>
</reference>
<proteinExistence type="predicted"/>
<organism evidence="1">
    <name type="scientific">candidate division WOR-3 bacterium</name>
    <dbReference type="NCBI Taxonomy" id="2052148"/>
    <lineage>
        <taxon>Bacteria</taxon>
        <taxon>Bacteria division WOR-3</taxon>
    </lineage>
</organism>
<dbReference type="InterPro" id="IPR016024">
    <property type="entry name" value="ARM-type_fold"/>
</dbReference>
<accession>A0A7C4YQQ4</accession>
<name>A0A7C4YQQ4_UNCW3</name>
<gene>
    <name evidence="1" type="ORF">ENV67_00920</name>
</gene>
<dbReference type="AlphaFoldDB" id="A0A7C4YQQ4"/>
<dbReference type="SUPFAM" id="SSF48371">
    <property type="entry name" value="ARM repeat"/>
    <property type="match status" value="1"/>
</dbReference>